<accession>A0ABS9NL26</accession>
<evidence type="ECO:0000313" key="1">
    <source>
        <dbReference type="EMBL" id="MCG6503504.1"/>
    </source>
</evidence>
<gene>
    <name evidence="1" type="primary">lysC</name>
    <name evidence="1" type="ORF">MB824_03210</name>
</gene>
<comment type="caution">
    <text evidence="1">The sequence shown here is derived from an EMBL/GenBank/DDBJ whole genome shotgun (WGS) entry which is preliminary data.</text>
</comment>
<dbReference type="EMBL" id="JAKOOW010000009">
    <property type="protein sequence ID" value="MCG6503504.1"/>
    <property type="molecule type" value="Genomic_DNA"/>
</dbReference>
<proteinExistence type="predicted"/>
<evidence type="ECO:0000313" key="2">
    <source>
        <dbReference type="Proteomes" id="UP001298424"/>
    </source>
</evidence>
<protein>
    <submittedName>
        <fullName evidence="1">Rz1-like lysis system protein LysC</fullName>
    </submittedName>
</protein>
<dbReference type="RefSeq" id="WP_238745901.1">
    <property type="nucleotide sequence ID" value="NZ_JAKOOW010000009.1"/>
</dbReference>
<name>A0ABS9NL26_9NEIS</name>
<dbReference type="Proteomes" id="UP001298424">
    <property type="component" value="Unassembled WGS sequence"/>
</dbReference>
<organism evidence="1 2">
    <name type="scientific">Kingella pumchi</name>
    <dbReference type="NCBI Taxonomy" id="2779506"/>
    <lineage>
        <taxon>Bacteria</taxon>
        <taxon>Pseudomonadati</taxon>
        <taxon>Pseudomonadota</taxon>
        <taxon>Betaproteobacteria</taxon>
        <taxon>Neisseriales</taxon>
        <taxon>Neisseriaceae</taxon>
        <taxon>Kingella</taxon>
    </lineage>
</organism>
<dbReference type="NCBIfam" id="NF038368">
    <property type="entry name" value="P2_Rz1"/>
    <property type="match status" value="1"/>
</dbReference>
<dbReference type="PROSITE" id="PS51257">
    <property type="entry name" value="PROKAR_LIPOPROTEIN"/>
    <property type="match status" value="1"/>
</dbReference>
<reference evidence="1 2" key="1">
    <citation type="submission" date="2022-02" db="EMBL/GenBank/DDBJ databases">
        <title>Genome sequence data of Kingella unionensis sp. nov. strain CICC 24913 (CCUG 75125).</title>
        <authorList>
            <person name="Xiao M."/>
        </authorList>
    </citation>
    <scope>NUCLEOTIDE SEQUENCE [LARGE SCALE GENOMIC DNA]</scope>
    <source>
        <strain evidence="1 2">CICC 24913</strain>
    </source>
</reference>
<dbReference type="InterPro" id="IPR047737">
    <property type="entry name" value="LysC"/>
</dbReference>
<keyword evidence="2" id="KW-1185">Reference proteome</keyword>
<sequence>MKRYALIAAVLLAACTARQPENRAARSALLLCPNVPECRAPEADIRTNGELADAYLATAAALEQCRIARNTLQHCIDSHNAGSLKGRRP</sequence>
<dbReference type="Pfam" id="PF23793">
    <property type="entry name" value="LysC"/>
    <property type="match status" value="1"/>
</dbReference>
<dbReference type="InterPro" id="IPR058979">
    <property type="entry name" value="LysC-like"/>
</dbReference>